<evidence type="ECO:0000256" key="1">
    <source>
        <dbReference type="ARBA" id="ARBA00022574"/>
    </source>
</evidence>
<dbReference type="Gene3D" id="2.130.10.10">
    <property type="entry name" value="YVTN repeat-like/Quinoprotein amine dehydrogenase"/>
    <property type="match status" value="1"/>
</dbReference>
<feature type="compositionally biased region" description="Polar residues" evidence="5">
    <location>
        <begin position="536"/>
        <end position="556"/>
    </location>
</feature>
<evidence type="ECO:0000313" key="6">
    <source>
        <dbReference type="EMBL" id="CAE0438436.1"/>
    </source>
</evidence>
<organism evidence="6">
    <name type="scientific">Aplanochytrium stocchinoi</name>
    <dbReference type="NCBI Taxonomy" id="215587"/>
    <lineage>
        <taxon>Eukaryota</taxon>
        <taxon>Sar</taxon>
        <taxon>Stramenopiles</taxon>
        <taxon>Bigyra</taxon>
        <taxon>Labyrinthulomycetes</taxon>
        <taxon>Thraustochytrida</taxon>
        <taxon>Thraustochytriidae</taxon>
        <taxon>Aplanochytrium</taxon>
    </lineage>
</organism>
<dbReference type="InterPro" id="IPR001680">
    <property type="entry name" value="WD40_rpt"/>
</dbReference>
<dbReference type="PROSITE" id="PS50082">
    <property type="entry name" value="WD_REPEATS_2"/>
    <property type="match status" value="1"/>
</dbReference>
<evidence type="ECO:0000256" key="5">
    <source>
        <dbReference type="SAM" id="MobiDB-lite"/>
    </source>
</evidence>
<dbReference type="InterPro" id="IPR036322">
    <property type="entry name" value="WD40_repeat_dom_sf"/>
</dbReference>
<feature type="region of interest" description="Disordered" evidence="5">
    <location>
        <begin position="536"/>
        <end position="562"/>
    </location>
</feature>
<dbReference type="GO" id="GO:1990234">
    <property type="term" value="C:transferase complex"/>
    <property type="evidence" value="ECO:0007669"/>
    <property type="project" value="UniProtKB-ARBA"/>
</dbReference>
<dbReference type="SUPFAM" id="SSF50978">
    <property type="entry name" value="WD40 repeat-like"/>
    <property type="match status" value="1"/>
</dbReference>
<feature type="repeat" description="WD" evidence="3">
    <location>
        <begin position="292"/>
        <end position="306"/>
    </location>
</feature>
<sequence>MEGLGGGLGALGGLGNIVSKIQANEEKLKEIQRKREQVNLENSAQKLLEQERKNALERAKKKEQLEKAKALELKQRQEAKKLRRKELGIRSPKVELSVTDSSAVCCLNLLQMLASKDGNGKLLLCCGSDSGVLFVWDVVSNFKLISAIKVRDYYSVSNIVKIDCTSQCTTKIQKRSTDDSKSTEQESLVHTEADEFLVVSVGCDLYLISFKTWKCFYKIGDAFTNEIQTMVAYNETDASSKQINLLACGSLDFTIKCWNASSWECMFTCTDHEEAVLCMLFWHNKENGTFRIVSGSDDCTIKVWNIGDSIHKVRNGLPAGGQTPELKEEKTLTKHSEFVSTLCLVTTKDTKPQSAITYMLSGSADFSILVWNQEFTCIRTLEDNKFPNHIGVMGTGLFATLQWGNEEHEDVEYLQGWNVSHPDPMKWCLIPRANTKILKSNCFFAGTVPSDAKEKPFLACATEDESFVQVWTSPYSYTPGQEMNVRITSADVPEDVKPQIKKADILQMAEASVAAKKGKVENEKVENKRKFDGNIENVSQKKTKTNVDSSSPQAKSNGKFPGDQLAKNFVKNVLQLDGLSPDMKRLLGVCLSLHEN</sequence>
<dbReference type="PANTHER" id="PTHR22847">
    <property type="entry name" value="WD40 REPEAT PROTEIN"/>
    <property type="match status" value="1"/>
</dbReference>
<proteinExistence type="predicted"/>
<dbReference type="InterPro" id="IPR019775">
    <property type="entry name" value="WD40_repeat_CS"/>
</dbReference>
<dbReference type="EMBL" id="HBIN01011561">
    <property type="protein sequence ID" value="CAE0438436.1"/>
    <property type="molecule type" value="Transcribed_RNA"/>
</dbReference>
<evidence type="ECO:0000256" key="2">
    <source>
        <dbReference type="ARBA" id="ARBA00022737"/>
    </source>
</evidence>
<dbReference type="InterPro" id="IPR015943">
    <property type="entry name" value="WD40/YVTN_repeat-like_dom_sf"/>
</dbReference>
<evidence type="ECO:0000256" key="4">
    <source>
        <dbReference type="SAM" id="Coils"/>
    </source>
</evidence>
<dbReference type="SMART" id="SM00320">
    <property type="entry name" value="WD40"/>
    <property type="match status" value="4"/>
</dbReference>
<reference evidence="6" key="1">
    <citation type="submission" date="2021-01" db="EMBL/GenBank/DDBJ databases">
        <authorList>
            <person name="Corre E."/>
            <person name="Pelletier E."/>
            <person name="Niang G."/>
            <person name="Scheremetjew M."/>
            <person name="Finn R."/>
            <person name="Kale V."/>
            <person name="Holt S."/>
            <person name="Cochrane G."/>
            <person name="Meng A."/>
            <person name="Brown T."/>
            <person name="Cohen L."/>
        </authorList>
    </citation>
    <scope>NUCLEOTIDE SEQUENCE</scope>
    <source>
        <strain evidence="6">GSBS06</strain>
    </source>
</reference>
<dbReference type="PROSITE" id="PS00678">
    <property type="entry name" value="WD_REPEATS_1"/>
    <property type="match status" value="1"/>
</dbReference>
<dbReference type="Pfam" id="PF00400">
    <property type="entry name" value="WD40"/>
    <property type="match status" value="1"/>
</dbReference>
<name>A0A7S3LSI0_9STRA</name>
<dbReference type="AlphaFoldDB" id="A0A7S3LSI0"/>
<feature type="coiled-coil region" evidence="4">
    <location>
        <begin position="14"/>
        <end position="85"/>
    </location>
</feature>
<keyword evidence="2" id="KW-0677">Repeat</keyword>
<keyword evidence="4" id="KW-0175">Coiled coil</keyword>
<accession>A0A7S3LSI0</accession>
<gene>
    <name evidence="6" type="ORF">ASTO00021_LOCUS8675</name>
</gene>
<protein>
    <submittedName>
        <fullName evidence="6">Uncharacterized protein</fullName>
    </submittedName>
</protein>
<keyword evidence="1 3" id="KW-0853">WD repeat</keyword>
<dbReference type="PANTHER" id="PTHR22847:SF637">
    <property type="entry name" value="WD REPEAT DOMAIN 5B"/>
    <property type="match status" value="1"/>
</dbReference>
<evidence type="ECO:0000256" key="3">
    <source>
        <dbReference type="PROSITE-ProRule" id="PRU00221"/>
    </source>
</evidence>